<dbReference type="AlphaFoldDB" id="A0A1T5KZP5"/>
<evidence type="ECO:0000313" key="2">
    <source>
        <dbReference type="Proteomes" id="UP000190857"/>
    </source>
</evidence>
<accession>A0A1T5KZP5</accession>
<proteinExistence type="predicted"/>
<dbReference type="Proteomes" id="UP000190857">
    <property type="component" value="Unassembled WGS sequence"/>
</dbReference>
<dbReference type="STRING" id="123320.SAMN06309945_2692"/>
<protein>
    <submittedName>
        <fullName evidence="1">Uncharacterized protein</fullName>
    </submittedName>
</protein>
<name>A0A1T5KZP5_9MICO</name>
<sequence length="181" mass="20026">MLPGQEANSPLPVSAILPYAHRMAESMQDAQNRVLALNSDDRPFFYEPTAVGIRATWKYADQKWLGFFGAGVRQGSYDLYVTLDPDDGTWEFDETSADAEATVNADGLHGEKKWQSGSQKSFTLNKSFALASESTDRQGTHTGQFFGYRFDTDEIKQPLIDALTAAGYSRKKGFFGKLFGG</sequence>
<dbReference type="EMBL" id="FUZP01000003">
    <property type="protein sequence ID" value="SKC68839.1"/>
    <property type="molecule type" value="Genomic_DNA"/>
</dbReference>
<organism evidence="1 2">
    <name type="scientific">Okibacterium fritillariae</name>
    <dbReference type="NCBI Taxonomy" id="123320"/>
    <lineage>
        <taxon>Bacteria</taxon>
        <taxon>Bacillati</taxon>
        <taxon>Actinomycetota</taxon>
        <taxon>Actinomycetes</taxon>
        <taxon>Micrococcales</taxon>
        <taxon>Microbacteriaceae</taxon>
        <taxon>Okibacterium</taxon>
    </lineage>
</organism>
<gene>
    <name evidence="1" type="ORF">SAMN06309945_2692</name>
</gene>
<reference evidence="1 2" key="1">
    <citation type="submission" date="2017-02" db="EMBL/GenBank/DDBJ databases">
        <authorList>
            <person name="Peterson S.W."/>
        </authorList>
    </citation>
    <scope>NUCLEOTIDE SEQUENCE [LARGE SCALE GENOMIC DNA]</scope>
    <source>
        <strain evidence="1 2">VKM Ac-2059</strain>
    </source>
</reference>
<keyword evidence="2" id="KW-1185">Reference proteome</keyword>
<evidence type="ECO:0000313" key="1">
    <source>
        <dbReference type="EMBL" id="SKC68839.1"/>
    </source>
</evidence>